<dbReference type="InterPro" id="IPR008719">
    <property type="entry name" value="N2O_reductase_NosL"/>
</dbReference>
<dbReference type="AlphaFoldDB" id="A0A1M6DTM8"/>
<sequence>MKRFCLLLIFCSVLACSKKPEPINYGTDMCQYCKMTIVTKTHAAQMVTQKGKQFKFDAIECMIRFLEDKQDLIENSNLLITNYRKPGVMTDAKSASYAISEQITSPMGANLTGFDSLEEAKSIINDGSAQFYDWNGIFKKLN</sequence>
<organism evidence="1 2">
    <name type="scientific">Algibacter luteus</name>
    <dbReference type="NCBI Taxonomy" id="1178825"/>
    <lineage>
        <taxon>Bacteria</taxon>
        <taxon>Pseudomonadati</taxon>
        <taxon>Bacteroidota</taxon>
        <taxon>Flavobacteriia</taxon>
        <taxon>Flavobacteriales</taxon>
        <taxon>Flavobacteriaceae</taxon>
        <taxon>Algibacter</taxon>
    </lineage>
</organism>
<dbReference type="Proteomes" id="UP000184396">
    <property type="component" value="Unassembled WGS sequence"/>
</dbReference>
<accession>A0A1M6DTM8</accession>
<dbReference type="EMBL" id="FQYK01000003">
    <property type="protein sequence ID" value="SHI76378.1"/>
    <property type="molecule type" value="Genomic_DNA"/>
</dbReference>
<reference evidence="1 2" key="1">
    <citation type="submission" date="2016-11" db="EMBL/GenBank/DDBJ databases">
        <authorList>
            <person name="Jaros S."/>
            <person name="Januszkiewicz K."/>
            <person name="Wedrychowicz H."/>
        </authorList>
    </citation>
    <scope>NUCLEOTIDE SEQUENCE [LARGE SCALE GENOMIC DNA]</scope>
    <source>
        <strain evidence="1 2">CGMCC 1.12213</strain>
    </source>
</reference>
<dbReference type="STRING" id="1178825.SAMN05216261_1733"/>
<dbReference type="PROSITE" id="PS51257">
    <property type="entry name" value="PROKAR_LIPOPROTEIN"/>
    <property type="match status" value="1"/>
</dbReference>
<gene>
    <name evidence="1" type="ORF">SAMN05216261_1733</name>
</gene>
<evidence type="ECO:0000313" key="2">
    <source>
        <dbReference type="Proteomes" id="UP000184396"/>
    </source>
</evidence>
<dbReference type="RefSeq" id="WP_019386727.1">
    <property type="nucleotide sequence ID" value="NZ_FQYK01000003.1"/>
</dbReference>
<name>A0A1M6DTM8_9FLAO</name>
<dbReference type="Pfam" id="PF05573">
    <property type="entry name" value="NosL"/>
    <property type="match status" value="1"/>
</dbReference>
<proteinExistence type="predicted"/>
<dbReference type="PANTHER" id="PTHR41247">
    <property type="entry name" value="HTH-TYPE TRANSCRIPTIONAL REPRESSOR YCNK"/>
    <property type="match status" value="1"/>
</dbReference>
<protein>
    <submittedName>
        <fullName evidence="1">Copper chaperone NosL</fullName>
    </submittedName>
</protein>
<evidence type="ECO:0000313" key="1">
    <source>
        <dbReference type="EMBL" id="SHI76378.1"/>
    </source>
</evidence>
<dbReference type="PANTHER" id="PTHR41247:SF1">
    <property type="entry name" value="HTH-TYPE TRANSCRIPTIONAL REPRESSOR YCNK"/>
    <property type="match status" value="1"/>
</dbReference>
<dbReference type="eggNOG" id="COG4314">
    <property type="taxonomic scope" value="Bacteria"/>
</dbReference>
<dbReference type="SUPFAM" id="SSF160387">
    <property type="entry name" value="NosL/MerB-like"/>
    <property type="match status" value="1"/>
</dbReference>
<dbReference type="OrthoDB" id="9792749at2"/>
<keyword evidence="2" id="KW-1185">Reference proteome</keyword>